<evidence type="ECO:0000313" key="2">
    <source>
        <dbReference type="EMBL" id="KAG6585452.1"/>
    </source>
</evidence>
<dbReference type="InterPro" id="IPR009009">
    <property type="entry name" value="RlpA-like_DPBB"/>
</dbReference>
<gene>
    <name evidence="2" type="primary">CjBAp12</name>
    <name evidence="2" type="ORF">SDJN03_18185</name>
</gene>
<dbReference type="PANTHER" id="PTHR47480">
    <property type="entry name" value="EG45-LIKE DOMAIN CONTAINING PROTEIN"/>
    <property type="match status" value="1"/>
</dbReference>
<keyword evidence="3" id="KW-1185">Reference proteome</keyword>
<feature type="domain" description="Expansin-like EG45" evidence="1">
    <location>
        <begin position="83"/>
        <end position="183"/>
    </location>
</feature>
<proteinExistence type="predicted"/>
<feature type="non-terminal residue" evidence="2">
    <location>
        <position position="1"/>
    </location>
</feature>
<reference evidence="2 3" key="1">
    <citation type="journal article" date="2021" name="Hortic Res">
        <title>The domestication of Cucurbita argyrosperma as revealed by the genome of its wild relative.</title>
        <authorList>
            <person name="Barrera-Redondo J."/>
            <person name="Sanchez-de la Vega G."/>
            <person name="Aguirre-Liguori J.A."/>
            <person name="Castellanos-Morales G."/>
            <person name="Gutierrez-Guerrero Y.T."/>
            <person name="Aguirre-Dugua X."/>
            <person name="Aguirre-Planter E."/>
            <person name="Tenaillon M.I."/>
            <person name="Lira-Saade R."/>
            <person name="Eguiarte L.E."/>
        </authorList>
    </citation>
    <scope>NUCLEOTIDE SEQUENCE [LARGE SCALE GENOMIC DNA]</scope>
    <source>
        <strain evidence="2">JBR-2021</strain>
    </source>
</reference>
<evidence type="ECO:0000259" key="1">
    <source>
        <dbReference type="PROSITE" id="PS50842"/>
    </source>
</evidence>
<dbReference type="AlphaFoldDB" id="A0AAV6MR16"/>
<accession>A0AAV6MR16</accession>
<dbReference type="PROSITE" id="PS50842">
    <property type="entry name" value="EXPANSIN_EG45"/>
    <property type="match status" value="1"/>
</dbReference>
<dbReference type="PANTHER" id="PTHR47480:SF1">
    <property type="entry name" value="EG45-LIKE DOMAIN CONTAINING PROTEIN 1"/>
    <property type="match status" value="1"/>
</dbReference>
<comment type="caution">
    <text evidence="2">The sequence shown here is derived from an EMBL/GenBank/DDBJ whole genome shotgun (WGS) entry which is preliminary data.</text>
</comment>
<organism evidence="2 3">
    <name type="scientific">Cucurbita argyrosperma subsp. sororia</name>
    <dbReference type="NCBI Taxonomy" id="37648"/>
    <lineage>
        <taxon>Eukaryota</taxon>
        <taxon>Viridiplantae</taxon>
        <taxon>Streptophyta</taxon>
        <taxon>Embryophyta</taxon>
        <taxon>Tracheophyta</taxon>
        <taxon>Spermatophyta</taxon>
        <taxon>Magnoliopsida</taxon>
        <taxon>eudicotyledons</taxon>
        <taxon>Gunneridae</taxon>
        <taxon>Pentapetalae</taxon>
        <taxon>rosids</taxon>
        <taxon>fabids</taxon>
        <taxon>Cucurbitales</taxon>
        <taxon>Cucurbitaceae</taxon>
        <taxon>Cucurbiteae</taxon>
        <taxon>Cucurbita</taxon>
    </lineage>
</organism>
<protein>
    <submittedName>
        <fullName evidence="2">EG45-like domain containing protein</fullName>
    </submittedName>
</protein>
<sequence>MPCHHHDLLAGGAGRRRNLTWHIPVGSIRRGFQKAVPVSRMELNDMSKPLFLSVFFLAHLFHLFHLSHGDIGTATHYSPPYLPTACAGNDISLFPASNLFAAAGEGIWENGAACGRQYLVRCFSAAVPMSCVPDQTIQVTIVDRAISTVSKPAKAATTMVLSTTAYKSIVQRNVAFVNVEFRE</sequence>
<name>A0AAV6MR16_9ROSI</name>
<dbReference type="InterPro" id="IPR007112">
    <property type="entry name" value="Expansin/allergen_DPBB_dom"/>
</dbReference>
<dbReference type="Pfam" id="PF03330">
    <property type="entry name" value="DPBB_1"/>
    <property type="match status" value="1"/>
</dbReference>
<dbReference type="EMBL" id="JAGKQH010000012">
    <property type="protein sequence ID" value="KAG6585452.1"/>
    <property type="molecule type" value="Genomic_DNA"/>
</dbReference>
<dbReference type="CDD" id="cd22269">
    <property type="entry name" value="DPBB_EG45-like"/>
    <property type="match status" value="1"/>
</dbReference>
<evidence type="ECO:0000313" key="3">
    <source>
        <dbReference type="Proteomes" id="UP000685013"/>
    </source>
</evidence>
<dbReference type="Proteomes" id="UP000685013">
    <property type="component" value="Chromosome 12"/>
</dbReference>